<organism evidence="1 2">
    <name type="scientific">Papilio machaon</name>
    <name type="common">Old World swallowtail butterfly</name>
    <dbReference type="NCBI Taxonomy" id="76193"/>
    <lineage>
        <taxon>Eukaryota</taxon>
        <taxon>Metazoa</taxon>
        <taxon>Ecdysozoa</taxon>
        <taxon>Arthropoda</taxon>
        <taxon>Hexapoda</taxon>
        <taxon>Insecta</taxon>
        <taxon>Pterygota</taxon>
        <taxon>Neoptera</taxon>
        <taxon>Endopterygota</taxon>
        <taxon>Lepidoptera</taxon>
        <taxon>Glossata</taxon>
        <taxon>Ditrysia</taxon>
        <taxon>Papilionoidea</taxon>
        <taxon>Papilionidae</taxon>
        <taxon>Papilioninae</taxon>
        <taxon>Papilio</taxon>
    </lineage>
</organism>
<name>A0A194RNM7_PAPMA</name>
<gene>
    <name evidence="1" type="ORF">RR48_12623</name>
</gene>
<accession>A0A194RNM7</accession>
<dbReference type="EMBL" id="KQ459984">
    <property type="protein sequence ID" value="KPJ19112.1"/>
    <property type="molecule type" value="Genomic_DNA"/>
</dbReference>
<evidence type="ECO:0000313" key="2">
    <source>
        <dbReference type="Proteomes" id="UP000053240"/>
    </source>
</evidence>
<dbReference type="AlphaFoldDB" id="A0A194RNM7"/>
<sequence length="117" mass="12793">MLLRPKRRHKNPCVVGTTATYGQYLPLDESWLVTSLAASVEELDELESTVSAESAVSAVSTVSAVSAVSMVCWERAVPGVSLVTPRSVVGYQRCSSRPFRGCRSVWSDGRLRLKKPH</sequence>
<reference evidence="1 2" key="1">
    <citation type="journal article" date="2015" name="Nat. Commun.">
        <title>Outbred genome sequencing and CRISPR/Cas9 gene editing in butterflies.</title>
        <authorList>
            <person name="Li X."/>
            <person name="Fan D."/>
            <person name="Zhang W."/>
            <person name="Liu G."/>
            <person name="Zhang L."/>
            <person name="Zhao L."/>
            <person name="Fang X."/>
            <person name="Chen L."/>
            <person name="Dong Y."/>
            <person name="Chen Y."/>
            <person name="Ding Y."/>
            <person name="Zhao R."/>
            <person name="Feng M."/>
            <person name="Zhu Y."/>
            <person name="Feng Y."/>
            <person name="Jiang X."/>
            <person name="Zhu D."/>
            <person name="Xiang H."/>
            <person name="Feng X."/>
            <person name="Li S."/>
            <person name="Wang J."/>
            <person name="Zhang G."/>
            <person name="Kronforst M.R."/>
            <person name="Wang W."/>
        </authorList>
    </citation>
    <scope>NUCLEOTIDE SEQUENCE [LARGE SCALE GENOMIC DNA]</scope>
    <source>
        <strain evidence="1">Ya'a_city_454_Pm</strain>
        <tissue evidence="1">Whole body</tissue>
    </source>
</reference>
<protein>
    <submittedName>
        <fullName evidence="1">Uncharacterized protein</fullName>
    </submittedName>
</protein>
<evidence type="ECO:0000313" key="1">
    <source>
        <dbReference type="EMBL" id="KPJ19112.1"/>
    </source>
</evidence>
<keyword evidence="2" id="KW-1185">Reference proteome</keyword>
<dbReference type="Proteomes" id="UP000053240">
    <property type="component" value="Unassembled WGS sequence"/>
</dbReference>
<dbReference type="InParanoid" id="A0A194RNM7"/>
<proteinExistence type="predicted"/>